<protein>
    <recommendedName>
        <fullName evidence="7">AP-3 complex subunit delta</fullName>
    </recommendedName>
</protein>
<feature type="domain" description="Clathrin/coatomer adaptor adaptin-like N-terminal" evidence="9">
    <location>
        <begin position="1"/>
        <end position="579"/>
    </location>
</feature>
<dbReference type="InterPro" id="IPR017105">
    <property type="entry name" value="AP3_complex_dsu"/>
</dbReference>
<dbReference type="InterPro" id="IPR011989">
    <property type="entry name" value="ARM-like"/>
</dbReference>
<feature type="compositionally biased region" description="Basic and acidic residues" evidence="8">
    <location>
        <begin position="835"/>
        <end position="845"/>
    </location>
</feature>
<evidence type="ECO:0000256" key="3">
    <source>
        <dbReference type="ARBA" id="ARBA00022448"/>
    </source>
</evidence>
<evidence type="ECO:0000256" key="8">
    <source>
        <dbReference type="SAM" id="MobiDB-lite"/>
    </source>
</evidence>
<evidence type="ECO:0000259" key="9">
    <source>
        <dbReference type="Pfam" id="PF01602"/>
    </source>
</evidence>
<feature type="compositionally biased region" description="Acidic residues" evidence="8">
    <location>
        <begin position="408"/>
        <end position="418"/>
    </location>
</feature>
<evidence type="ECO:0000313" key="10">
    <source>
        <dbReference type="EMBL" id="KAL0632956.1"/>
    </source>
</evidence>
<dbReference type="Gene3D" id="1.25.10.10">
    <property type="entry name" value="Leucine-rich Repeat Variant"/>
    <property type="match status" value="1"/>
</dbReference>
<comment type="subcellular location">
    <subcellularLocation>
        <location evidence="1">Endomembrane system</location>
    </subcellularLocation>
    <subcellularLocation>
        <location evidence="7">Golgi apparatus</location>
    </subcellularLocation>
</comment>
<keyword evidence="4" id="KW-0677">Repeat</keyword>
<keyword evidence="3 7" id="KW-0813">Transport</keyword>
<comment type="caution">
    <text evidence="10">The sequence shown here is derived from an EMBL/GenBank/DDBJ whole genome shotgun (WGS) entry which is preliminary data.</text>
</comment>
<keyword evidence="6" id="KW-0472">Membrane</keyword>
<dbReference type="EMBL" id="JBBBZM010000143">
    <property type="protein sequence ID" value="KAL0632956.1"/>
    <property type="molecule type" value="Genomic_DNA"/>
</dbReference>
<proteinExistence type="inferred from homology"/>
<accession>A0ABR3GAW4</accession>
<comment type="similarity">
    <text evidence="2 7">Belongs to the adaptor complexes large subunit family.</text>
</comment>
<dbReference type="PIRSF" id="PIRSF037092">
    <property type="entry name" value="AP3_complex_delta"/>
    <property type="match status" value="1"/>
</dbReference>
<keyword evidence="5 7" id="KW-0653">Protein transport</keyword>
<feature type="region of interest" description="Disordered" evidence="8">
    <location>
        <begin position="406"/>
        <end position="430"/>
    </location>
</feature>
<evidence type="ECO:0000256" key="6">
    <source>
        <dbReference type="ARBA" id="ARBA00023136"/>
    </source>
</evidence>
<dbReference type="PANTHER" id="PTHR22781">
    <property type="entry name" value="DELTA ADAPTIN-RELATED"/>
    <property type="match status" value="1"/>
</dbReference>
<dbReference type="Proteomes" id="UP001447188">
    <property type="component" value="Unassembled WGS sequence"/>
</dbReference>
<dbReference type="PANTHER" id="PTHR22781:SF12">
    <property type="entry name" value="AP-3 COMPLEX SUBUNIT DELTA-1"/>
    <property type="match status" value="1"/>
</dbReference>
<name>A0ABR3GAW4_9PEZI</name>
<feature type="compositionally biased region" description="Basic and acidic residues" evidence="8">
    <location>
        <begin position="857"/>
        <end position="883"/>
    </location>
</feature>
<sequence>MSWASFHVLEVMSSPKFMQKRVGYLAAVQSFTVDTDVLMLTTNLLKKDLSSHYLPETSLAINGVSHIVSPSLARDLSPDLLSKLSHTSPHIRKKAVLVLYKCFLQSPELLRTSWPRLRECLNDEDGSVVSATVNVVCELARRNPRNYLPLARQLFKLLTNGGNNWMTIKLIKLFATLTPLEPRLIKKLIPPIANLIRTTPAKSLLYECISGLISGGLLSNIIDTPSGDELASVCVSKLRDFLVVGDSNLKYVGLLALTKLVGAHAHLVAEHADVVLDCVDDTDISIRYRALELVVGMVDEDTLQGVVGRLLRQLKRSGEGEGEEYVELEVVEASEEEDMEEEVMHGGKRRGQLVVLELPEAYKRAVIKRIIEMCARDMYVNVSDFEWYLDVLVQLVRYAPPVGSFASEVDDNNDGDTDSDNREGEDNDVGEVIGRELRNVAVRVRSVRAEAVRYAEMLVARHDGMFPAAGGGGKRVLGAASWIAGEFSSLLTDPYATLNALLHSTSPLLPPDILAVYIQSIPKIYASLTGSESVPWTPARKSTVTLLTSRVIAFLAPLAISPNLEVQERSVEFLELFRLAAEAITAQPASLLDAEEEYDPPLLLTQAIPAMFLGMELNPVAPRAQRKVPLPDGLDLDEAINSNLQQLLREADYADSALGTDDEDGDDAFREWYYTKPLPKTSAFASLSVDHAAAKAFGGGGSGGSYQGAVREEEYLDKDILERRRRDRREREKDDPYYIGAVAGEEGEEVDIDSIPVMKLDLGEVSLSTPAQPAKTKRNRGKVAIAADEGIAGDDGGDEEQEQEQPGKRKGKKKGLLGVDSSGLMGYSLEGDEGEEKREMEEEKTAMVEVERFMAEMERAKVNTSVDEKAKGERVKKDKDKERVKKGKKKKDKEGGEGKKKKKKKRAEGVEGEKKKKKTEVGEEQPVVL</sequence>
<comment type="function">
    <text evidence="7">Part of the AP-3 complex, an adaptor-related complex which is not clathrin-associated. The complex is associated with the Golgi region as well as more peripheral structures. It facilitates the budding of vesicles from the Golgi membrane.</text>
</comment>
<gene>
    <name evidence="10" type="primary">APL5</name>
    <name evidence="10" type="ORF">Q9L58_008185</name>
</gene>
<dbReference type="InterPro" id="IPR016024">
    <property type="entry name" value="ARM-type_fold"/>
</dbReference>
<dbReference type="Pfam" id="PF01602">
    <property type="entry name" value="Adaptin_N"/>
    <property type="match status" value="1"/>
</dbReference>
<dbReference type="InterPro" id="IPR002553">
    <property type="entry name" value="Clathrin/coatomer_adapt-like_N"/>
</dbReference>
<feature type="region of interest" description="Disordered" evidence="8">
    <location>
        <begin position="769"/>
        <end position="845"/>
    </location>
</feature>
<evidence type="ECO:0000256" key="5">
    <source>
        <dbReference type="ARBA" id="ARBA00022927"/>
    </source>
</evidence>
<evidence type="ECO:0000256" key="2">
    <source>
        <dbReference type="ARBA" id="ARBA00006613"/>
    </source>
</evidence>
<keyword evidence="11" id="KW-1185">Reference proteome</keyword>
<organism evidence="10 11">
    <name type="scientific">Discina gigas</name>
    <dbReference type="NCBI Taxonomy" id="1032678"/>
    <lineage>
        <taxon>Eukaryota</taxon>
        <taxon>Fungi</taxon>
        <taxon>Dikarya</taxon>
        <taxon>Ascomycota</taxon>
        <taxon>Pezizomycotina</taxon>
        <taxon>Pezizomycetes</taxon>
        <taxon>Pezizales</taxon>
        <taxon>Discinaceae</taxon>
        <taxon>Discina</taxon>
    </lineage>
</organism>
<dbReference type="SUPFAM" id="SSF48371">
    <property type="entry name" value="ARM repeat"/>
    <property type="match status" value="1"/>
</dbReference>
<reference evidence="10 11" key="1">
    <citation type="submission" date="2024-02" db="EMBL/GenBank/DDBJ databases">
        <title>Discinaceae phylogenomics.</title>
        <authorList>
            <person name="Dirks A.C."/>
            <person name="James T.Y."/>
        </authorList>
    </citation>
    <scope>NUCLEOTIDE SEQUENCE [LARGE SCALE GENOMIC DNA]</scope>
    <source>
        <strain evidence="10 11">ACD0624</strain>
    </source>
</reference>
<evidence type="ECO:0000313" key="11">
    <source>
        <dbReference type="Proteomes" id="UP001447188"/>
    </source>
</evidence>
<feature type="compositionally biased region" description="Acidic residues" evidence="8">
    <location>
        <begin position="791"/>
        <end position="803"/>
    </location>
</feature>
<feature type="region of interest" description="Disordered" evidence="8">
    <location>
        <begin position="857"/>
        <end position="929"/>
    </location>
</feature>
<evidence type="ECO:0000256" key="7">
    <source>
        <dbReference type="PIRNR" id="PIRNR037092"/>
    </source>
</evidence>
<keyword evidence="7" id="KW-0333">Golgi apparatus</keyword>
<comment type="subunit">
    <text evidence="7">Adaptor protein complex 3 (AP-3) is a heterotetramer.</text>
</comment>
<evidence type="ECO:0000256" key="1">
    <source>
        <dbReference type="ARBA" id="ARBA00004308"/>
    </source>
</evidence>
<evidence type="ECO:0000256" key="4">
    <source>
        <dbReference type="ARBA" id="ARBA00022737"/>
    </source>
</evidence>